<sequence>MPHKISAYGEIKPLFLAGDAKTLLAEENLRAAAPTTPPEFRLVRGRVIGIQTYGNAAASPPTAGQGFL</sequence>
<gene>
    <name evidence="1" type="ORF">METZ01_LOCUS399228</name>
</gene>
<protein>
    <submittedName>
        <fullName evidence="1">Uncharacterized protein</fullName>
    </submittedName>
</protein>
<proteinExistence type="predicted"/>
<name>A0A382VIU3_9ZZZZ</name>
<organism evidence="1">
    <name type="scientific">marine metagenome</name>
    <dbReference type="NCBI Taxonomy" id="408172"/>
    <lineage>
        <taxon>unclassified sequences</taxon>
        <taxon>metagenomes</taxon>
        <taxon>ecological metagenomes</taxon>
    </lineage>
</organism>
<dbReference type="EMBL" id="UINC01152273">
    <property type="protein sequence ID" value="SVD46374.1"/>
    <property type="molecule type" value="Genomic_DNA"/>
</dbReference>
<reference evidence="1" key="1">
    <citation type="submission" date="2018-05" db="EMBL/GenBank/DDBJ databases">
        <authorList>
            <person name="Lanie J.A."/>
            <person name="Ng W.-L."/>
            <person name="Kazmierczak K.M."/>
            <person name="Andrzejewski T.M."/>
            <person name="Davidsen T.M."/>
            <person name="Wayne K.J."/>
            <person name="Tettelin H."/>
            <person name="Glass J.I."/>
            <person name="Rusch D."/>
            <person name="Podicherti R."/>
            <person name="Tsui H.-C.T."/>
            <person name="Winkler M.E."/>
        </authorList>
    </citation>
    <scope>NUCLEOTIDE SEQUENCE</scope>
</reference>
<accession>A0A382VIU3</accession>
<evidence type="ECO:0000313" key="1">
    <source>
        <dbReference type="EMBL" id="SVD46374.1"/>
    </source>
</evidence>
<dbReference type="AlphaFoldDB" id="A0A382VIU3"/>
<feature type="non-terminal residue" evidence="1">
    <location>
        <position position="68"/>
    </location>
</feature>